<dbReference type="InterPro" id="IPR027417">
    <property type="entry name" value="P-loop_NTPase"/>
</dbReference>
<dbReference type="Gene3D" id="3.40.50.300">
    <property type="entry name" value="P-loop containing nucleotide triphosphate hydrolases"/>
    <property type="match status" value="1"/>
</dbReference>
<organism evidence="6 7">
    <name type="scientific">Dermabacter jinjuensis</name>
    <dbReference type="NCBI Taxonomy" id="1667168"/>
    <lineage>
        <taxon>Bacteria</taxon>
        <taxon>Bacillati</taxon>
        <taxon>Actinomycetota</taxon>
        <taxon>Actinomycetes</taxon>
        <taxon>Micrococcales</taxon>
        <taxon>Dermabacteraceae</taxon>
        <taxon>Dermabacter</taxon>
    </lineage>
</organism>
<sequence>MAVSSASTHDAAAFEVRRVSLKRGGNVVLKDVTARINEGEVVAILGPNGSGKSTLLKAMIGVLPLSGGSAQILGRPSTTRGVHDAIGYVPQMAAFSGNIAASAYETTASGLLTSTRLFTRAPKHKVQRALEFVGLGALSSRAVTEMSGGQRQRVMIARALVREPRILVLDEPFTGVDAATQENISQLIGKLHERGTTVVVVLHDLDPLRDLITRAIVMEEGRIVHDGPLPHDDPHADASESEDGKHHVNETIDQCLGNEIHP</sequence>
<dbReference type="InterPro" id="IPR003593">
    <property type="entry name" value="AAA+_ATPase"/>
</dbReference>
<evidence type="ECO:0000256" key="2">
    <source>
        <dbReference type="ARBA" id="ARBA00022741"/>
    </source>
</evidence>
<dbReference type="GO" id="GO:0005524">
    <property type="term" value="F:ATP binding"/>
    <property type="evidence" value="ECO:0007669"/>
    <property type="project" value="UniProtKB-KW"/>
</dbReference>
<accession>A0ABM6PMY7</accession>
<dbReference type="PROSITE" id="PS00211">
    <property type="entry name" value="ABC_TRANSPORTER_1"/>
    <property type="match status" value="1"/>
</dbReference>
<proteinExistence type="predicted"/>
<keyword evidence="1" id="KW-0813">Transport</keyword>
<evidence type="ECO:0000256" key="1">
    <source>
        <dbReference type="ARBA" id="ARBA00022448"/>
    </source>
</evidence>
<feature type="domain" description="ABC transporter" evidence="5">
    <location>
        <begin position="14"/>
        <end position="245"/>
    </location>
</feature>
<dbReference type="InterPro" id="IPR017871">
    <property type="entry name" value="ABC_transporter-like_CS"/>
</dbReference>
<evidence type="ECO:0000256" key="3">
    <source>
        <dbReference type="ARBA" id="ARBA00022840"/>
    </source>
</evidence>
<protein>
    <submittedName>
        <fullName evidence="6">ABC transporter ATP-binding protein</fullName>
    </submittedName>
</protein>
<reference evidence="6 7" key="1">
    <citation type="journal article" date="2016" name="Int. J. Syst. Evol. Microbiol.">
        <title>Dermabacter jinjuensis sp. nov., a novel species of the genus Dermabacter isolated from a clinical specimen.</title>
        <authorList>
            <person name="Park Y.K."/>
            <person name="Lee K.M."/>
            <person name="Lee W.K."/>
            <person name="Cho M.J."/>
            <person name="Lee H.S."/>
            <person name="Cho Y.G."/>
            <person name="Lee Y.C."/>
            <person name="Lee W.K."/>
            <person name="Seong W.K."/>
            <person name="Hwang K.J."/>
        </authorList>
    </citation>
    <scope>NUCLEOTIDE SEQUENCE [LARGE SCALE GENOMIC DNA]</scope>
    <source>
        <strain evidence="6 7">32T</strain>
    </source>
</reference>
<dbReference type="EMBL" id="CP023482">
    <property type="protein sequence ID" value="ATH96668.1"/>
    <property type="molecule type" value="Genomic_DNA"/>
</dbReference>
<name>A0ABM6PMY7_9MICO</name>
<dbReference type="PROSITE" id="PS50893">
    <property type="entry name" value="ABC_TRANSPORTER_2"/>
    <property type="match status" value="1"/>
</dbReference>
<keyword evidence="7" id="KW-1185">Reference proteome</keyword>
<dbReference type="Proteomes" id="UP000815698">
    <property type="component" value="Chromosome"/>
</dbReference>
<dbReference type="SMART" id="SM00382">
    <property type="entry name" value="AAA"/>
    <property type="match status" value="1"/>
</dbReference>
<evidence type="ECO:0000313" key="6">
    <source>
        <dbReference type="EMBL" id="ATH96668.1"/>
    </source>
</evidence>
<dbReference type="PANTHER" id="PTHR42734">
    <property type="entry name" value="METAL TRANSPORT SYSTEM ATP-BINDING PROTEIN TM_0124-RELATED"/>
    <property type="match status" value="1"/>
</dbReference>
<feature type="region of interest" description="Disordered" evidence="4">
    <location>
        <begin position="224"/>
        <end position="246"/>
    </location>
</feature>
<evidence type="ECO:0000313" key="7">
    <source>
        <dbReference type="Proteomes" id="UP000815698"/>
    </source>
</evidence>
<keyword evidence="2" id="KW-0547">Nucleotide-binding</keyword>
<dbReference type="Pfam" id="PF00005">
    <property type="entry name" value="ABC_tran"/>
    <property type="match status" value="1"/>
</dbReference>
<dbReference type="InterPro" id="IPR050153">
    <property type="entry name" value="Metal_Ion_Import_ABC"/>
</dbReference>
<keyword evidence="3 6" id="KW-0067">ATP-binding</keyword>
<evidence type="ECO:0000259" key="5">
    <source>
        <dbReference type="PROSITE" id="PS50893"/>
    </source>
</evidence>
<evidence type="ECO:0000256" key="4">
    <source>
        <dbReference type="SAM" id="MobiDB-lite"/>
    </source>
</evidence>
<dbReference type="SUPFAM" id="SSF52540">
    <property type="entry name" value="P-loop containing nucleoside triphosphate hydrolases"/>
    <property type="match status" value="1"/>
</dbReference>
<dbReference type="InterPro" id="IPR003439">
    <property type="entry name" value="ABC_transporter-like_ATP-bd"/>
</dbReference>
<gene>
    <name evidence="6" type="ORF">COP05_05885</name>
</gene>